<dbReference type="InterPro" id="IPR058124">
    <property type="entry name" value="CpxR-like_REC"/>
</dbReference>
<keyword evidence="2" id="KW-0963">Cytoplasm</keyword>
<dbReference type="GO" id="GO:0005829">
    <property type="term" value="C:cytosol"/>
    <property type="evidence" value="ECO:0007669"/>
    <property type="project" value="TreeGrafter"/>
</dbReference>
<dbReference type="Gene3D" id="3.40.50.2300">
    <property type="match status" value="1"/>
</dbReference>
<comment type="subcellular location">
    <subcellularLocation>
        <location evidence="1">Cytoplasm</location>
    </subcellularLocation>
</comment>
<dbReference type="Pfam" id="PF00072">
    <property type="entry name" value="Response_reg"/>
    <property type="match status" value="1"/>
</dbReference>
<accession>A0A829Y7G4</accession>
<dbReference type="GO" id="GO:0000976">
    <property type="term" value="F:transcription cis-regulatory region binding"/>
    <property type="evidence" value="ECO:0007669"/>
    <property type="project" value="TreeGrafter"/>
</dbReference>
<dbReference type="PROSITE" id="PS50110">
    <property type="entry name" value="RESPONSE_REGULATORY"/>
    <property type="match status" value="1"/>
</dbReference>
<keyword evidence="5" id="KW-0805">Transcription regulation</keyword>
<evidence type="ECO:0000256" key="3">
    <source>
        <dbReference type="ARBA" id="ARBA00022553"/>
    </source>
</evidence>
<feature type="DNA-binding region" description="OmpR/PhoB-type" evidence="9">
    <location>
        <begin position="137"/>
        <end position="236"/>
    </location>
</feature>
<evidence type="ECO:0000259" key="11">
    <source>
        <dbReference type="PROSITE" id="PS51755"/>
    </source>
</evidence>
<dbReference type="CDD" id="cd17623">
    <property type="entry name" value="REC_OmpR_CpxR"/>
    <property type="match status" value="1"/>
</dbReference>
<dbReference type="GO" id="GO:0006355">
    <property type="term" value="P:regulation of DNA-templated transcription"/>
    <property type="evidence" value="ECO:0007669"/>
    <property type="project" value="InterPro"/>
</dbReference>
<keyword evidence="3 8" id="KW-0597">Phosphoprotein</keyword>
<dbReference type="Gene3D" id="6.10.250.690">
    <property type="match status" value="1"/>
</dbReference>
<dbReference type="PROSITE" id="PS51755">
    <property type="entry name" value="OMPR_PHOB"/>
    <property type="match status" value="1"/>
</dbReference>
<evidence type="ECO:0000256" key="1">
    <source>
        <dbReference type="ARBA" id="ARBA00004496"/>
    </source>
</evidence>
<dbReference type="InterPro" id="IPR036388">
    <property type="entry name" value="WH-like_DNA-bd_sf"/>
</dbReference>
<dbReference type="CDD" id="cd00383">
    <property type="entry name" value="trans_reg_C"/>
    <property type="match status" value="1"/>
</dbReference>
<feature type="domain" description="Response regulatory" evidence="10">
    <location>
        <begin position="10"/>
        <end position="125"/>
    </location>
</feature>
<keyword evidence="13" id="KW-1185">Reference proteome</keyword>
<evidence type="ECO:0000256" key="6">
    <source>
        <dbReference type="ARBA" id="ARBA00023125"/>
    </source>
</evidence>
<dbReference type="InterPro" id="IPR011006">
    <property type="entry name" value="CheY-like_superfamily"/>
</dbReference>
<dbReference type="SMART" id="SM00862">
    <property type="entry name" value="Trans_reg_C"/>
    <property type="match status" value="1"/>
</dbReference>
<comment type="caution">
    <text evidence="12">The sequence shown here is derived from an EMBL/GenBank/DDBJ whole genome shotgun (WGS) entry which is preliminary data.</text>
</comment>
<dbReference type="AlphaFoldDB" id="A0A829Y7G4"/>
<dbReference type="Proteomes" id="UP000445000">
    <property type="component" value="Unassembled WGS sequence"/>
</dbReference>
<keyword evidence="7" id="KW-0804">Transcription</keyword>
<dbReference type="FunFam" id="3.40.50.2300:FF:000001">
    <property type="entry name" value="DNA-binding response regulator PhoB"/>
    <property type="match status" value="1"/>
</dbReference>
<evidence type="ECO:0000256" key="2">
    <source>
        <dbReference type="ARBA" id="ARBA00022490"/>
    </source>
</evidence>
<evidence type="ECO:0000256" key="7">
    <source>
        <dbReference type="ARBA" id="ARBA00023163"/>
    </source>
</evidence>
<dbReference type="Gene3D" id="1.10.10.10">
    <property type="entry name" value="Winged helix-like DNA-binding domain superfamily/Winged helix DNA-binding domain"/>
    <property type="match status" value="1"/>
</dbReference>
<organism evidence="12 13">
    <name type="scientific">Steroidobacter agaridevorans</name>
    <dbReference type="NCBI Taxonomy" id="2695856"/>
    <lineage>
        <taxon>Bacteria</taxon>
        <taxon>Pseudomonadati</taxon>
        <taxon>Pseudomonadota</taxon>
        <taxon>Gammaproteobacteria</taxon>
        <taxon>Steroidobacterales</taxon>
        <taxon>Steroidobacteraceae</taxon>
        <taxon>Steroidobacter</taxon>
    </lineage>
</organism>
<evidence type="ECO:0000256" key="8">
    <source>
        <dbReference type="PROSITE-ProRule" id="PRU00169"/>
    </source>
</evidence>
<reference evidence="13" key="1">
    <citation type="submission" date="2020-01" db="EMBL/GenBank/DDBJ databases">
        <title>'Steroidobacter agaridevorans' sp. nov., agar-degrading bacteria isolated from rhizosphere soils.</title>
        <authorList>
            <person name="Ikenaga M."/>
            <person name="Kataoka M."/>
            <person name="Murouchi A."/>
            <person name="Katsuragi S."/>
            <person name="Sakai M."/>
        </authorList>
    </citation>
    <scope>NUCLEOTIDE SEQUENCE [LARGE SCALE GENOMIC DNA]</scope>
    <source>
        <strain evidence="13">YU21-B</strain>
    </source>
</reference>
<sequence>MVQPMTLPASVLIVDDDRELGQMLTEYLTGEGFQVSIVRDGAEALERLTGESHPFDLVILDVMLPSLSGFEVLRRLRHSLSVPVIMLTAHGADVDRIVGLELGADDYLSKPFNPRELVARVRAVLRRFSPRDADTPAHPVSVGPLRLDPATFEVTLSGQSVRLTGTELRLLEVLMRAVGQVQSRESLTERVLGRRLTPYDRSIDTHVSNLRRKLGLGENGLPEIRSIRGAGYVLIATGEVRAEQRV</sequence>
<dbReference type="InterPro" id="IPR039420">
    <property type="entry name" value="WalR-like"/>
</dbReference>
<evidence type="ECO:0000256" key="9">
    <source>
        <dbReference type="PROSITE-ProRule" id="PRU01091"/>
    </source>
</evidence>
<keyword evidence="6 9" id="KW-0238">DNA-binding</keyword>
<dbReference type="PANTHER" id="PTHR48111:SF39">
    <property type="entry name" value="TRANSCRIPTIONAL REGULATORY PROTEIN CPXR"/>
    <property type="match status" value="1"/>
</dbReference>
<name>A0A829Y7G4_9GAMM</name>
<dbReference type="GO" id="GO:0000156">
    <property type="term" value="F:phosphorelay response regulator activity"/>
    <property type="evidence" value="ECO:0007669"/>
    <property type="project" value="TreeGrafter"/>
</dbReference>
<evidence type="ECO:0000259" key="10">
    <source>
        <dbReference type="PROSITE" id="PS50110"/>
    </source>
</evidence>
<evidence type="ECO:0000313" key="12">
    <source>
        <dbReference type="EMBL" id="GFE78983.1"/>
    </source>
</evidence>
<feature type="modified residue" description="4-aspartylphosphate" evidence="8">
    <location>
        <position position="61"/>
    </location>
</feature>
<protein>
    <submittedName>
        <fullName evidence="12">DNA-binding response regulator</fullName>
    </submittedName>
</protein>
<evidence type="ECO:0000256" key="5">
    <source>
        <dbReference type="ARBA" id="ARBA00023015"/>
    </source>
</evidence>
<dbReference type="Pfam" id="PF00486">
    <property type="entry name" value="Trans_reg_C"/>
    <property type="match status" value="1"/>
</dbReference>
<evidence type="ECO:0000256" key="4">
    <source>
        <dbReference type="ARBA" id="ARBA00023012"/>
    </source>
</evidence>
<dbReference type="GO" id="GO:0032993">
    <property type="term" value="C:protein-DNA complex"/>
    <property type="evidence" value="ECO:0007669"/>
    <property type="project" value="TreeGrafter"/>
</dbReference>
<keyword evidence="4" id="KW-0902">Two-component regulatory system</keyword>
<dbReference type="InterPro" id="IPR001867">
    <property type="entry name" value="OmpR/PhoB-type_DNA-bd"/>
</dbReference>
<dbReference type="PANTHER" id="PTHR48111">
    <property type="entry name" value="REGULATOR OF RPOS"/>
    <property type="match status" value="1"/>
</dbReference>
<dbReference type="EMBL" id="BLJN01000001">
    <property type="protein sequence ID" value="GFE78983.1"/>
    <property type="molecule type" value="Genomic_DNA"/>
</dbReference>
<dbReference type="SUPFAM" id="SSF52172">
    <property type="entry name" value="CheY-like"/>
    <property type="match status" value="1"/>
</dbReference>
<proteinExistence type="predicted"/>
<dbReference type="InterPro" id="IPR001789">
    <property type="entry name" value="Sig_transdc_resp-reg_receiver"/>
</dbReference>
<dbReference type="SMART" id="SM00448">
    <property type="entry name" value="REC"/>
    <property type="match status" value="1"/>
</dbReference>
<evidence type="ECO:0000313" key="13">
    <source>
        <dbReference type="Proteomes" id="UP000445000"/>
    </source>
</evidence>
<gene>
    <name evidence="12" type="primary">cpxR</name>
    <name evidence="12" type="ORF">GCM10011487_09830</name>
</gene>
<feature type="domain" description="OmpR/PhoB-type" evidence="11">
    <location>
        <begin position="137"/>
        <end position="236"/>
    </location>
</feature>